<evidence type="ECO:0000313" key="2">
    <source>
        <dbReference type="Proteomes" id="UP001519332"/>
    </source>
</evidence>
<reference evidence="1 2" key="1">
    <citation type="submission" date="2021-03" db="EMBL/GenBank/DDBJ databases">
        <title>Sequencing the genomes of 1000 actinobacteria strains.</title>
        <authorList>
            <person name="Klenk H.-P."/>
        </authorList>
    </citation>
    <scope>NUCLEOTIDE SEQUENCE [LARGE SCALE GENOMIC DNA]</scope>
    <source>
        <strain evidence="1 2">DSM 46670</strain>
    </source>
</reference>
<keyword evidence="2" id="KW-1185">Reference proteome</keyword>
<dbReference type="EMBL" id="JAGINW010000001">
    <property type="protein sequence ID" value="MBP2325337.1"/>
    <property type="molecule type" value="Genomic_DNA"/>
</dbReference>
<dbReference type="RefSeq" id="WP_209642548.1">
    <property type="nucleotide sequence ID" value="NZ_JAGINW010000001.1"/>
</dbReference>
<organism evidence="1 2">
    <name type="scientific">Kibdelosporangium banguiense</name>
    <dbReference type="NCBI Taxonomy" id="1365924"/>
    <lineage>
        <taxon>Bacteria</taxon>
        <taxon>Bacillati</taxon>
        <taxon>Actinomycetota</taxon>
        <taxon>Actinomycetes</taxon>
        <taxon>Pseudonocardiales</taxon>
        <taxon>Pseudonocardiaceae</taxon>
        <taxon>Kibdelosporangium</taxon>
    </lineage>
</organism>
<protein>
    <recommendedName>
        <fullName evidence="3">Phage terminase-like protein, large subunit, contains N-terminal HTH domain</fullName>
    </recommendedName>
</protein>
<evidence type="ECO:0000313" key="1">
    <source>
        <dbReference type="EMBL" id="MBP2325337.1"/>
    </source>
</evidence>
<gene>
    <name evidence="1" type="ORF">JOF56_005722</name>
</gene>
<name>A0ABS4TLN2_9PSEU</name>
<evidence type="ECO:0008006" key="3">
    <source>
        <dbReference type="Google" id="ProtNLM"/>
    </source>
</evidence>
<accession>A0ABS4TLN2</accession>
<dbReference type="Proteomes" id="UP001519332">
    <property type="component" value="Unassembled WGS sequence"/>
</dbReference>
<sequence>MPWRGPRYPGEFPSLGWSLLEWWAEFLPAPNDADSPFLLTDEQARLVIRWYAVDPVTGAFLFRRGASRRSKGWGKSPLEAGKAIGELAGPVRFAGWDAYGEPVGRPWGTAGDPPPWVQLAAVSEDQTDNTYGALYDMLVANDGRAADELRIDVGLTRCFLRDRPGKLEPVTASAGSREGQRITYAVLDETHLWLLSNGGRKLARTLRRNVAKMQGRSYETTNSYTPGEQSVAEETHKAVKKAAAGIFYDAVEAPEVSEDAPDAVLRAALAVAYGDAHWVDLDRLVAEIRDPDTEWEDALKFFFNRPADDRLKAVEEKRWTSLARPDIQVPRGARIGLGFDGSISDDATALRACTVIDGKPHTFVIRVWTRPPKAPRGWRIPRSEVHETVAWAFDYYRVGLMLCDPAKWHTEIEGWAQTYGDERVIFFDTNSLIRMSRACDRWLTAVAESLYSHDGDAITTDHVLAMHRKKVHLREEDDDGRTKYVFVKGPDRRKIDAGIADVLALQAAMTMPDEEPTADPWAVYA</sequence>
<proteinExistence type="predicted"/>
<comment type="caution">
    <text evidence="1">The sequence shown here is derived from an EMBL/GenBank/DDBJ whole genome shotgun (WGS) entry which is preliminary data.</text>
</comment>